<dbReference type="InterPro" id="IPR000297">
    <property type="entry name" value="PPIase_PpiC"/>
</dbReference>
<dbReference type="GO" id="GO:0003755">
    <property type="term" value="F:peptidyl-prolyl cis-trans isomerase activity"/>
    <property type="evidence" value="ECO:0007669"/>
    <property type="project" value="UniProtKB-KW"/>
</dbReference>
<gene>
    <name evidence="4" type="ordered locus">Cwoe_1989</name>
</gene>
<reference evidence="4 5" key="1">
    <citation type="journal article" date="2010" name="Stand. Genomic Sci.">
        <title>Complete genome sequence of Conexibacter woesei type strain (ID131577).</title>
        <authorList>
            <person name="Pukall R."/>
            <person name="Lapidus A."/>
            <person name="Glavina Del Rio T."/>
            <person name="Copeland A."/>
            <person name="Tice H."/>
            <person name="Cheng J.-F."/>
            <person name="Lucas S."/>
            <person name="Chen F."/>
            <person name="Nolan M."/>
            <person name="Bruce D."/>
            <person name="Goodwin L."/>
            <person name="Pitluck S."/>
            <person name="Mavromatis K."/>
            <person name="Ivanova N."/>
            <person name="Ovchinnikova G."/>
            <person name="Pati A."/>
            <person name="Chen A."/>
            <person name="Palaniappan K."/>
            <person name="Land M."/>
            <person name="Hauser L."/>
            <person name="Chang Y.-J."/>
            <person name="Jeffries C.D."/>
            <person name="Chain P."/>
            <person name="Meincke L."/>
            <person name="Sims D."/>
            <person name="Brettin T."/>
            <person name="Detter J.C."/>
            <person name="Rohde M."/>
            <person name="Goeker M."/>
            <person name="Bristow J."/>
            <person name="Eisen J.A."/>
            <person name="Markowitz V."/>
            <person name="Kyrpides N.C."/>
            <person name="Klenk H.-P."/>
            <person name="Hugenholtz P."/>
        </authorList>
    </citation>
    <scope>NUCLEOTIDE SEQUENCE [LARGE SCALE GENOMIC DNA]</scope>
    <source>
        <strain evidence="5">DSM 14684 / CIP 108061 / JCM 11494 / NBRC 100937 / ID131577</strain>
    </source>
</reference>
<dbReference type="EMBL" id="CP001854">
    <property type="protein sequence ID" value="ADB50415.1"/>
    <property type="molecule type" value="Genomic_DNA"/>
</dbReference>
<evidence type="ECO:0000259" key="3">
    <source>
        <dbReference type="PROSITE" id="PS50198"/>
    </source>
</evidence>
<dbReference type="RefSeq" id="WP_012933466.1">
    <property type="nucleotide sequence ID" value="NC_013739.1"/>
</dbReference>
<feature type="chain" id="PRO_5007912542" evidence="2">
    <location>
        <begin position="24"/>
        <end position="379"/>
    </location>
</feature>
<dbReference type="InterPro" id="IPR050245">
    <property type="entry name" value="PrsA_foldase"/>
</dbReference>
<dbReference type="Proteomes" id="UP000008229">
    <property type="component" value="Chromosome"/>
</dbReference>
<evidence type="ECO:0000313" key="5">
    <source>
        <dbReference type="Proteomes" id="UP000008229"/>
    </source>
</evidence>
<dbReference type="PROSITE" id="PS51257">
    <property type="entry name" value="PROKAR_LIPOPROTEIN"/>
    <property type="match status" value="1"/>
</dbReference>
<dbReference type="OrthoDB" id="14196at2"/>
<evidence type="ECO:0000256" key="1">
    <source>
        <dbReference type="PROSITE-ProRule" id="PRU00278"/>
    </source>
</evidence>
<dbReference type="InterPro" id="IPR027304">
    <property type="entry name" value="Trigger_fact/SurA_dom_sf"/>
</dbReference>
<name>D3F3D5_CONWI</name>
<proteinExistence type="predicted"/>
<dbReference type="HOGENOM" id="CLU_707347_0_0_11"/>
<feature type="signal peptide" evidence="2">
    <location>
        <begin position="1"/>
        <end position="23"/>
    </location>
</feature>
<accession>D3F3D5</accession>
<dbReference type="PANTHER" id="PTHR47245:SF2">
    <property type="entry name" value="PEPTIDYL-PROLYL CIS-TRANS ISOMERASE HP_0175-RELATED"/>
    <property type="match status" value="1"/>
</dbReference>
<keyword evidence="1 4" id="KW-0413">Isomerase</keyword>
<dbReference type="PANTHER" id="PTHR47245">
    <property type="entry name" value="PEPTIDYLPROLYL ISOMERASE"/>
    <property type="match status" value="1"/>
</dbReference>
<dbReference type="InterPro" id="IPR046357">
    <property type="entry name" value="PPIase_dom_sf"/>
</dbReference>
<organism evidence="4 5">
    <name type="scientific">Conexibacter woesei (strain DSM 14684 / CCUG 47730 / CIP 108061 / JCM 11494 / NBRC 100937 / ID131577)</name>
    <dbReference type="NCBI Taxonomy" id="469383"/>
    <lineage>
        <taxon>Bacteria</taxon>
        <taxon>Bacillati</taxon>
        <taxon>Actinomycetota</taxon>
        <taxon>Thermoleophilia</taxon>
        <taxon>Solirubrobacterales</taxon>
        <taxon>Conexibacteraceae</taxon>
        <taxon>Conexibacter</taxon>
    </lineage>
</organism>
<keyword evidence="2" id="KW-0732">Signal</keyword>
<dbReference type="Pfam" id="PF13145">
    <property type="entry name" value="Rotamase_2"/>
    <property type="match status" value="1"/>
</dbReference>
<dbReference type="STRING" id="469383.Cwoe_1989"/>
<dbReference type="PROSITE" id="PS50198">
    <property type="entry name" value="PPIC_PPIASE_2"/>
    <property type="match status" value="1"/>
</dbReference>
<dbReference type="eggNOG" id="COG0760">
    <property type="taxonomic scope" value="Bacteria"/>
</dbReference>
<protein>
    <submittedName>
        <fullName evidence="4">PpiC-type peptidyl-prolyl cis-trans isomerase</fullName>
    </submittedName>
</protein>
<keyword evidence="1" id="KW-0697">Rotamase</keyword>
<keyword evidence="5" id="KW-1185">Reference proteome</keyword>
<dbReference type="Gene3D" id="3.10.50.40">
    <property type="match status" value="1"/>
</dbReference>
<evidence type="ECO:0000313" key="4">
    <source>
        <dbReference type="EMBL" id="ADB50415.1"/>
    </source>
</evidence>
<dbReference type="AlphaFoldDB" id="D3F3D5"/>
<sequence precursor="true">MAHSIRAALTVGALVLCPLAVSACGGDDSSGNDVPSNAIASVDGTPVTKAEYEHLYEVNAKGAAGGGSAVIPDPPSYTACAARLARQAAAARGRGRPTESQLVAQCRQLDEALRNRSVAQLVQMVWLDGETERLGIEVTDADVERAKRATFPRAGDMQRTLRQLGMTERDVEFQLRFNQLSTRLTEHLQRRPVDVGDAEISAYYARNREQFAVPERRDLELILTRTETQANDAKRAVEGGTAWAAAARRWSTDELSKGNGGRLLGVARGQQDRALDAAAFDARRGVLLGPVRGQFGWYLVRVTRVTPSKQSTLAESSAQIRELVRQQESQRAMQEYARTFQESWTAKTNCRRGFVIEICANAPRPRTTSTAGGGVATAP</sequence>
<dbReference type="SUPFAM" id="SSF54534">
    <property type="entry name" value="FKBP-like"/>
    <property type="match status" value="1"/>
</dbReference>
<reference evidence="5" key="2">
    <citation type="submission" date="2010-01" db="EMBL/GenBank/DDBJ databases">
        <title>The complete genome of Conexibacter woesei DSM 14684.</title>
        <authorList>
            <consortium name="US DOE Joint Genome Institute (JGI-PGF)"/>
            <person name="Lucas S."/>
            <person name="Copeland A."/>
            <person name="Lapidus A."/>
            <person name="Glavina del Rio T."/>
            <person name="Dalin E."/>
            <person name="Tice H."/>
            <person name="Bruce D."/>
            <person name="Goodwin L."/>
            <person name="Pitluck S."/>
            <person name="Kyrpides N."/>
            <person name="Mavromatis K."/>
            <person name="Ivanova N."/>
            <person name="Mikhailova N."/>
            <person name="Chertkov O."/>
            <person name="Brettin T."/>
            <person name="Detter J.C."/>
            <person name="Han C."/>
            <person name="Larimer F."/>
            <person name="Land M."/>
            <person name="Hauser L."/>
            <person name="Markowitz V."/>
            <person name="Cheng J.-F."/>
            <person name="Hugenholtz P."/>
            <person name="Woyke T."/>
            <person name="Wu D."/>
            <person name="Pukall R."/>
            <person name="Steenblock K."/>
            <person name="Schneider S."/>
            <person name="Klenk H.-P."/>
            <person name="Eisen J.A."/>
        </authorList>
    </citation>
    <scope>NUCLEOTIDE SEQUENCE [LARGE SCALE GENOMIC DNA]</scope>
    <source>
        <strain evidence="5">DSM 14684 / CIP 108061 / JCM 11494 / NBRC 100937 / ID131577</strain>
    </source>
</reference>
<dbReference type="SUPFAM" id="SSF109998">
    <property type="entry name" value="Triger factor/SurA peptide-binding domain-like"/>
    <property type="match status" value="1"/>
</dbReference>
<feature type="domain" description="PpiC" evidence="3">
    <location>
        <begin position="214"/>
        <end position="304"/>
    </location>
</feature>
<evidence type="ECO:0000256" key="2">
    <source>
        <dbReference type="SAM" id="SignalP"/>
    </source>
</evidence>
<dbReference type="KEGG" id="cwo:Cwoe_1989"/>